<dbReference type="Proteomes" id="UP000428260">
    <property type="component" value="Chromosome"/>
</dbReference>
<dbReference type="EMBL" id="CP046401">
    <property type="protein sequence ID" value="QGY46548.1"/>
    <property type="molecule type" value="Genomic_DNA"/>
</dbReference>
<dbReference type="SUPFAM" id="SSF56925">
    <property type="entry name" value="OMPA-like"/>
    <property type="match status" value="1"/>
</dbReference>
<evidence type="ECO:0000313" key="3">
    <source>
        <dbReference type="Proteomes" id="UP000428260"/>
    </source>
</evidence>
<feature type="signal peptide" evidence="1">
    <location>
        <begin position="1"/>
        <end position="21"/>
    </location>
</feature>
<evidence type="ECO:0008006" key="4">
    <source>
        <dbReference type="Google" id="ProtNLM"/>
    </source>
</evidence>
<dbReference type="AlphaFoldDB" id="A0A6I6JZF4"/>
<reference evidence="2 3" key="1">
    <citation type="submission" date="2019-11" db="EMBL/GenBank/DDBJ databases">
        <authorList>
            <person name="Zheng R.K."/>
            <person name="Sun C.M."/>
        </authorList>
    </citation>
    <scope>NUCLEOTIDE SEQUENCE [LARGE SCALE GENOMIC DNA]</scope>
    <source>
        <strain evidence="2 3">WC007</strain>
    </source>
</reference>
<sequence>MKYRLTIYLLLSLVLNGRAQSDPVSDIRITGEFVVSQMMTEFQKGFAGSVNEFDNQPGIGFGLEISKQFTKNWEVGAGFTLSTLNGEATSPEFSATGFHSSMMEPFAEPVVYKSQLFSPKIYVQYNFVLRSHYNITNPFIRAGVGYVPYRSQLRYRDNWHSGVIFGKGVEEYENNKMSTAVYTITPGIRTKISKHVELLAAVNLNIVNYDFLDVVHNYSAEGERLQMIGVYADFMIGVSFLLNDSGRFDKITQKKHRKGKIRDFLPFYKQR</sequence>
<dbReference type="KEGG" id="mcos:GM418_23660"/>
<keyword evidence="1" id="KW-0732">Signal</keyword>
<protein>
    <recommendedName>
        <fullName evidence="4">Outer membrane protein beta-barrel domain-containing protein</fullName>
    </recommendedName>
</protein>
<gene>
    <name evidence="2" type="ORF">GM418_23660</name>
</gene>
<keyword evidence="3" id="KW-1185">Reference proteome</keyword>
<dbReference type="RefSeq" id="WP_158869679.1">
    <property type="nucleotide sequence ID" value="NZ_CP046401.1"/>
</dbReference>
<dbReference type="InterPro" id="IPR011250">
    <property type="entry name" value="OMP/PagP_B-barrel"/>
</dbReference>
<name>A0A6I6JZF4_9BACT</name>
<evidence type="ECO:0000256" key="1">
    <source>
        <dbReference type="SAM" id="SignalP"/>
    </source>
</evidence>
<dbReference type="Gene3D" id="2.40.160.20">
    <property type="match status" value="1"/>
</dbReference>
<proteinExistence type="predicted"/>
<accession>A0A6I6JZF4</accession>
<evidence type="ECO:0000313" key="2">
    <source>
        <dbReference type="EMBL" id="QGY46548.1"/>
    </source>
</evidence>
<feature type="chain" id="PRO_5026326252" description="Outer membrane protein beta-barrel domain-containing protein" evidence="1">
    <location>
        <begin position="22"/>
        <end position="271"/>
    </location>
</feature>
<organism evidence="2 3">
    <name type="scientific">Maribellus comscasis</name>
    <dbReference type="NCBI Taxonomy" id="2681766"/>
    <lineage>
        <taxon>Bacteria</taxon>
        <taxon>Pseudomonadati</taxon>
        <taxon>Bacteroidota</taxon>
        <taxon>Bacteroidia</taxon>
        <taxon>Marinilabiliales</taxon>
        <taxon>Prolixibacteraceae</taxon>
        <taxon>Maribellus</taxon>
    </lineage>
</organism>